<dbReference type="Gene3D" id="3.40.50.10140">
    <property type="entry name" value="Toll/interleukin-1 receptor homology (TIR) domain"/>
    <property type="match status" value="1"/>
</dbReference>
<reference evidence="3" key="1">
    <citation type="journal article" date="2011" name="MBio">
        <title>Novel metabolic attributes of the genus Cyanothece, comprising a group of unicellular nitrogen-fixing Cyanobacteria.</title>
        <authorList>
            <person name="Bandyopadhyay A."/>
            <person name="Elvitigala T."/>
            <person name="Welsh E."/>
            <person name="Stockel J."/>
            <person name="Liberton M."/>
            <person name="Min H."/>
            <person name="Sherman L.A."/>
            <person name="Pakrasi H.B."/>
        </authorList>
    </citation>
    <scope>NUCLEOTIDE SEQUENCE [LARGE SCALE GENOMIC DNA]</scope>
    <source>
        <strain evidence="3">PCC 8801</strain>
    </source>
</reference>
<keyword evidence="3" id="KW-1185">Reference proteome</keyword>
<dbReference type="Proteomes" id="UP000008204">
    <property type="component" value="Chromosome"/>
</dbReference>
<evidence type="ECO:0000313" key="2">
    <source>
        <dbReference type="EMBL" id="ACK64656.1"/>
    </source>
</evidence>
<accession>B7JVT5</accession>
<dbReference type="GO" id="GO:0007165">
    <property type="term" value="P:signal transduction"/>
    <property type="evidence" value="ECO:0007669"/>
    <property type="project" value="InterPro"/>
</dbReference>
<dbReference type="AlphaFoldDB" id="B7JVT5"/>
<dbReference type="InterPro" id="IPR035897">
    <property type="entry name" value="Toll_tir_struct_dom_sf"/>
</dbReference>
<dbReference type="KEGG" id="cyp:PCC8801_0566"/>
<evidence type="ECO:0000259" key="1">
    <source>
        <dbReference type="PROSITE" id="PS50104"/>
    </source>
</evidence>
<dbReference type="STRING" id="41431.PCC8801_0566"/>
<dbReference type="HOGENOM" id="CLU_493256_0_0_3"/>
<sequence>MDTSVLSRIVKSQIHRVVKGIADGKVVFFLGDEINLCGRHKTEEGPLETWRSPDNQAIYAPTNTELALHLDQIFNCKYSIEVIRCPLLPHDIPLDFPDGCPVETDLPEQCPVKTGGIKKMALQQVSQYIDIDDTLDPYGTLPDILWELFDAEYPPNHLHQFLANLPQLIIAKGYPHPYPLIVTACLDNTLERAFKQAQQPFDLVSFVQDRQGSRFVHQKFRSQLKSGNCPQIFATTEPIDIDKPNEYAEDLSLNTYPIILKLYGAIGCGENFVITENNCLDYLAHRDIKSLLPSSLLKQLLNNYILFLGYSPSYWNQRVILHRIWQEEIFSPSSKTWWVIQFKPDLLDRKFWKRYCGQEPINILLDDYVTELEAQIEDLPETSMVKNPNNSPKKSNLYHRDKVFISYSHKDKDWLEKLQTMLMPVIQLGKVSIWDDTQIKPGSNWKQDIENALASAKVAVLLVSQNFLASDFIATEELPPLLEAAEKEGVKILWVYLNYCQYKYTALKNLQATHNITEPLQALSPPEQDKILYEISDEIIEAIQPEDSKLIA</sequence>
<feature type="domain" description="TIR" evidence="1">
    <location>
        <begin position="399"/>
        <end position="543"/>
    </location>
</feature>
<protein>
    <recommendedName>
        <fullName evidence="1">TIR domain-containing protein</fullName>
    </recommendedName>
</protein>
<evidence type="ECO:0000313" key="3">
    <source>
        <dbReference type="Proteomes" id="UP000008204"/>
    </source>
</evidence>
<dbReference type="OrthoDB" id="1426235at2"/>
<dbReference type="Pfam" id="PF13289">
    <property type="entry name" value="SIR2_2"/>
    <property type="match status" value="1"/>
</dbReference>
<gene>
    <name evidence="2" type="ordered locus">PCC8801_0566</name>
</gene>
<dbReference type="PROSITE" id="PS50104">
    <property type="entry name" value="TIR"/>
    <property type="match status" value="1"/>
</dbReference>
<dbReference type="Pfam" id="PF13676">
    <property type="entry name" value="TIR_2"/>
    <property type="match status" value="1"/>
</dbReference>
<organism evidence="2 3">
    <name type="scientific">Rippkaea orientalis (strain PCC 8801 / RF-1)</name>
    <name type="common">Cyanothece sp. (strain PCC 8801)</name>
    <dbReference type="NCBI Taxonomy" id="41431"/>
    <lineage>
        <taxon>Bacteria</taxon>
        <taxon>Bacillati</taxon>
        <taxon>Cyanobacteriota</taxon>
        <taxon>Cyanophyceae</taxon>
        <taxon>Oscillatoriophycideae</taxon>
        <taxon>Chroococcales</taxon>
        <taxon>Aphanothecaceae</taxon>
        <taxon>Rippkaea</taxon>
        <taxon>Rippkaea orientalis</taxon>
    </lineage>
</organism>
<dbReference type="InterPro" id="IPR000157">
    <property type="entry name" value="TIR_dom"/>
</dbReference>
<name>B7JVT5_RIPO1</name>
<dbReference type="RefSeq" id="WP_012593933.1">
    <property type="nucleotide sequence ID" value="NC_011726.1"/>
</dbReference>
<proteinExistence type="predicted"/>
<dbReference type="EMBL" id="CP001287">
    <property type="protein sequence ID" value="ACK64656.1"/>
    <property type="molecule type" value="Genomic_DNA"/>
</dbReference>
<dbReference type="eggNOG" id="COG1716">
    <property type="taxonomic scope" value="Bacteria"/>
</dbReference>
<dbReference type="SUPFAM" id="SSF52200">
    <property type="entry name" value="Toll/Interleukin receptor TIR domain"/>
    <property type="match status" value="1"/>
</dbReference>